<evidence type="ECO:0000256" key="1">
    <source>
        <dbReference type="SAM" id="MobiDB-lite"/>
    </source>
</evidence>
<gene>
    <name evidence="2" type="ORF">ACFFJ2_09330</name>
</gene>
<sequence>MQQLEFDFTGAVPASQPDRPRSAAKRRAKAAPQSARIFPFPNKRRVHLVRYAAEQMARLPPEFAKEWLSNHLAELRREAWAEADVRDAVLVQREYMAAVRCLEAYLRADRGCRPSGRPTRRA</sequence>
<comment type="caution">
    <text evidence="2">The sequence shown here is derived from an EMBL/GenBank/DDBJ whole genome shotgun (WGS) entry which is preliminary data.</text>
</comment>
<protein>
    <submittedName>
        <fullName evidence="2">DUF6074 family protein</fullName>
    </submittedName>
</protein>
<proteinExistence type="predicted"/>
<accession>A0ABV6D7G2</accession>
<dbReference type="EMBL" id="JBHLXD010000012">
    <property type="protein sequence ID" value="MFC0208600.1"/>
    <property type="molecule type" value="Genomic_DNA"/>
</dbReference>
<reference evidence="2 3" key="1">
    <citation type="submission" date="2024-09" db="EMBL/GenBank/DDBJ databases">
        <authorList>
            <person name="Sun Q."/>
            <person name="Mori K."/>
        </authorList>
    </citation>
    <scope>NUCLEOTIDE SEQUENCE [LARGE SCALE GENOMIC DNA]</scope>
    <source>
        <strain evidence="2 3">CCM 8543</strain>
    </source>
</reference>
<name>A0ABV6D7G2_9HYPH</name>
<feature type="region of interest" description="Disordered" evidence="1">
    <location>
        <begin position="1"/>
        <end position="33"/>
    </location>
</feature>
<evidence type="ECO:0000313" key="3">
    <source>
        <dbReference type="Proteomes" id="UP001589755"/>
    </source>
</evidence>
<dbReference type="Proteomes" id="UP001589755">
    <property type="component" value="Unassembled WGS sequence"/>
</dbReference>
<keyword evidence="3" id="KW-1185">Reference proteome</keyword>
<evidence type="ECO:0000313" key="2">
    <source>
        <dbReference type="EMBL" id="MFC0208600.1"/>
    </source>
</evidence>
<organism evidence="2 3">
    <name type="scientific">Chelativorans intermedius</name>
    <dbReference type="NCBI Taxonomy" id="515947"/>
    <lineage>
        <taxon>Bacteria</taxon>
        <taxon>Pseudomonadati</taxon>
        <taxon>Pseudomonadota</taxon>
        <taxon>Alphaproteobacteria</taxon>
        <taxon>Hyphomicrobiales</taxon>
        <taxon>Phyllobacteriaceae</taxon>
        <taxon>Chelativorans</taxon>
    </lineage>
</organism>
<dbReference type="RefSeq" id="WP_261521201.1">
    <property type="nucleotide sequence ID" value="NZ_JAODNW010000017.1"/>
</dbReference>